<dbReference type="GeneID" id="27717180"/>
<name>A0A0D2I6B7_9EURO</name>
<feature type="domain" description="AB hydrolase-1" evidence="1">
    <location>
        <begin position="35"/>
        <end position="276"/>
    </location>
</feature>
<dbReference type="InterPro" id="IPR029058">
    <property type="entry name" value="AB_hydrolase_fold"/>
</dbReference>
<dbReference type="Pfam" id="PF12697">
    <property type="entry name" value="Abhydrolase_6"/>
    <property type="match status" value="1"/>
</dbReference>
<gene>
    <name evidence="2" type="ORF">Z520_11434</name>
</gene>
<evidence type="ECO:0000259" key="1">
    <source>
        <dbReference type="Pfam" id="PF12697"/>
    </source>
</evidence>
<accession>A0A0D2I6B7</accession>
<dbReference type="InterPro" id="IPR000073">
    <property type="entry name" value="AB_hydrolase_1"/>
</dbReference>
<dbReference type="OrthoDB" id="4540663at2759"/>
<keyword evidence="3" id="KW-1185">Reference proteome</keyword>
<protein>
    <recommendedName>
        <fullName evidence="1">AB hydrolase-1 domain-containing protein</fullName>
    </recommendedName>
</protein>
<dbReference type="GO" id="GO:0046464">
    <property type="term" value="P:acylglycerol catabolic process"/>
    <property type="evidence" value="ECO:0007669"/>
    <property type="project" value="TreeGrafter"/>
</dbReference>
<organism evidence="2 3">
    <name type="scientific">Fonsecaea multimorphosa CBS 102226</name>
    <dbReference type="NCBI Taxonomy" id="1442371"/>
    <lineage>
        <taxon>Eukaryota</taxon>
        <taxon>Fungi</taxon>
        <taxon>Dikarya</taxon>
        <taxon>Ascomycota</taxon>
        <taxon>Pezizomycotina</taxon>
        <taxon>Eurotiomycetes</taxon>
        <taxon>Chaetothyriomycetidae</taxon>
        <taxon>Chaetothyriales</taxon>
        <taxon>Herpotrichiellaceae</taxon>
        <taxon>Fonsecaea</taxon>
    </lineage>
</organism>
<dbReference type="InterPro" id="IPR050266">
    <property type="entry name" value="AB_hydrolase_sf"/>
</dbReference>
<dbReference type="STRING" id="1442371.A0A0D2I6B7"/>
<sequence length="287" mass="31542">MSSALETRHPTIRSADGTQIWAASAGRSAKDAPVIVFVPGFSSSSLTFRKQFQDESLLAKYCLITYEPRGQGRSGQPLEKAAYSSERNAEDFKAVCETFGATKVVLAGWSYGGIIPVDVFAHLGPDWISGIIYLSGLPWRSAHPEIGHPFAFEALGPLIQPDAAGIATSLEVVLDSCFYPPNRDTMTYTEHTALAGAIGQQHPVARTLLLTARDQDPTKLLDHATTMPVLLIIGEHDRQILWENVDALLKRHFVRYEVLLVKDAGHTAFWERPVETNVAIQAFVDEL</sequence>
<dbReference type="GO" id="GO:0016020">
    <property type="term" value="C:membrane"/>
    <property type="evidence" value="ECO:0007669"/>
    <property type="project" value="TreeGrafter"/>
</dbReference>
<dbReference type="Gene3D" id="3.40.50.1820">
    <property type="entry name" value="alpha/beta hydrolase"/>
    <property type="match status" value="1"/>
</dbReference>
<dbReference type="VEuPathDB" id="FungiDB:Z520_11434"/>
<evidence type="ECO:0000313" key="3">
    <source>
        <dbReference type="Proteomes" id="UP000053411"/>
    </source>
</evidence>
<proteinExistence type="predicted"/>
<evidence type="ECO:0000313" key="2">
    <source>
        <dbReference type="EMBL" id="KIX92771.1"/>
    </source>
</evidence>
<dbReference type="PANTHER" id="PTHR43798:SF5">
    <property type="entry name" value="MONOACYLGLYCEROL LIPASE ABHD6"/>
    <property type="match status" value="1"/>
</dbReference>
<dbReference type="EMBL" id="KN848100">
    <property type="protein sequence ID" value="KIX92771.1"/>
    <property type="molecule type" value="Genomic_DNA"/>
</dbReference>
<dbReference type="AlphaFoldDB" id="A0A0D2I6B7"/>
<dbReference type="SUPFAM" id="SSF53474">
    <property type="entry name" value="alpha/beta-Hydrolases"/>
    <property type="match status" value="1"/>
</dbReference>
<dbReference type="Proteomes" id="UP000053411">
    <property type="component" value="Unassembled WGS sequence"/>
</dbReference>
<dbReference type="RefSeq" id="XP_016626894.1">
    <property type="nucleotide sequence ID" value="XM_016781923.1"/>
</dbReference>
<dbReference type="GO" id="GO:0047372">
    <property type="term" value="F:monoacylglycerol lipase activity"/>
    <property type="evidence" value="ECO:0007669"/>
    <property type="project" value="TreeGrafter"/>
</dbReference>
<dbReference type="PANTHER" id="PTHR43798">
    <property type="entry name" value="MONOACYLGLYCEROL LIPASE"/>
    <property type="match status" value="1"/>
</dbReference>
<reference evidence="2 3" key="1">
    <citation type="submission" date="2015-01" db="EMBL/GenBank/DDBJ databases">
        <title>The Genome Sequence of Fonsecaea multimorphosa CBS 102226.</title>
        <authorList>
            <consortium name="The Broad Institute Genomics Platform"/>
            <person name="Cuomo C."/>
            <person name="de Hoog S."/>
            <person name="Gorbushina A."/>
            <person name="Stielow B."/>
            <person name="Teixiera M."/>
            <person name="Abouelleil A."/>
            <person name="Chapman S.B."/>
            <person name="Priest M."/>
            <person name="Young S.K."/>
            <person name="Wortman J."/>
            <person name="Nusbaum C."/>
            <person name="Birren B."/>
        </authorList>
    </citation>
    <scope>NUCLEOTIDE SEQUENCE [LARGE SCALE GENOMIC DNA]</scope>
    <source>
        <strain evidence="2 3">CBS 102226</strain>
    </source>
</reference>